<organism evidence="1 2">
    <name type="scientific">Meganyctiphanes norvegica</name>
    <name type="common">Northern krill</name>
    <name type="synonym">Thysanopoda norvegica</name>
    <dbReference type="NCBI Taxonomy" id="48144"/>
    <lineage>
        <taxon>Eukaryota</taxon>
        <taxon>Metazoa</taxon>
        <taxon>Ecdysozoa</taxon>
        <taxon>Arthropoda</taxon>
        <taxon>Crustacea</taxon>
        <taxon>Multicrustacea</taxon>
        <taxon>Malacostraca</taxon>
        <taxon>Eumalacostraca</taxon>
        <taxon>Eucarida</taxon>
        <taxon>Euphausiacea</taxon>
        <taxon>Euphausiidae</taxon>
        <taxon>Meganyctiphanes</taxon>
    </lineage>
</organism>
<gene>
    <name evidence="1" type="ORF">MNOR_LOCUS31009</name>
</gene>
<dbReference type="InterPro" id="IPR004245">
    <property type="entry name" value="DUF229"/>
</dbReference>
<accession>A0AAV2S3T5</accession>
<dbReference type="Proteomes" id="UP001497623">
    <property type="component" value="Unassembled WGS sequence"/>
</dbReference>
<evidence type="ECO:0000313" key="1">
    <source>
        <dbReference type="EMBL" id="CAL4152656.1"/>
    </source>
</evidence>
<comment type="caution">
    <text evidence="1">The sequence shown here is derived from an EMBL/GenBank/DDBJ whole genome shotgun (WGS) entry which is preliminary data.</text>
</comment>
<dbReference type="AlphaFoldDB" id="A0AAV2S3T5"/>
<dbReference type="PANTHER" id="PTHR10974:SF1">
    <property type="entry name" value="FI08016P-RELATED"/>
    <property type="match status" value="1"/>
</dbReference>
<keyword evidence="2" id="KW-1185">Reference proteome</keyword>
<protein>
    <submittedName>
        <fullName evidence="1">Uncharacterized protein</fullName>
    </submittedName>
</protein>
<dbReference type="GO" id="GO:0005615">
    <property type="term" value="C:extracellular space"/>
    <property type="evidence" value="ECO:0007669"/>
    <property type="project" value="TreeGrafter"/>
</dbReference>
<sequence>MIIFPKYQRTWLLVLMATTLMLCYSYYESSSLLTNSSDGSLQFKQPLPLPDSESMNMRHFLIHTPTCSIPDFDPEHPSIIKFKNPHRKIVCGKERPLTSVSGLTLRLHYEHLKDYDKAEGGQDFLCYYQGIQRIEENPEKYDGNADKKQRLLDKVFLKSILTDINEDGILVTCTIKQENVTTIYENVHTFMQPRRAKVKKEKFKETGGWHKNPDMLNLVIIGTDATSRLNLLRHLPKTYKYLTEELGALDFRGFNKVGDNTDPNLLAGLMGWSMKEFKEQK</sequence>
<name>A0AAV2S3T5_MEGNR</name>
<evidence type="ECO:0000313" key="2">
    <source>
        <dbReference type="Proteomes" id="UP001497623"/>
    </source>
</evidence>
<proteinExistence type="predicted"/>
<reference evidence="1 2" key="1">
    <citation type="submission" date="2024-05" db="EMBL/GenBank/DDBJ databases">
        <authorList>
            <person name="Wallberg A."/>
        </authorList>
    </citation>
    <scope>NUCLEOTIDE SEQUENCE [LARGE SCALE GENOMIC DNA]</scope>
</reference>
<dbReference type="EMBL" id="CAXKWB010039042">
    <property type="protein sequence ID" value="CAL4152656.1"/>
    <property type="molecule type" value="Genomic_DNA"/>
</dbReference>
<feature type="non-terminal residue" evidence="1">
    <location>
        <position position="281"/>
    </location>
</feature>
<dbReference type="Pfam" id="PF02995">
    <property type="entry name" value="DUF229"/>
    <property type="match status" value="1"/>
</dbReference>
<dbReference type="PANTHER" id="PTHR10974">
    <property type="entry name" value="FI08016P-RELATED"/>
    <property type="match status" value="1"/>
</dbReference>